<dbReference type="EMBL" id="CM046389">
    <property type="protein sequence ID" value="KAI8567419.1"/>
    <property type="molecule type" value="Genomic_DNA"/>
</dbReference>
<comment type="caution">
    <text evidence="1">The sequence shown here is derived from an EMBL/GenBank/DDBJ whole genome shotgun (WGS) entry which is preliminary data.</text>
</comment>
<dbReference type="Proteomes" id="UP001062846">
    <property type="component" value="Chromosome 2"/>
</dbReference>
<protein>
    <submittedName>
        <fullName evidence="1">Uncharacterized protein</fullName>
    </submittedName>
</protein>
<accession>A0ACC0PQL2</accession>
<reference evidence="1" key="1">
    <citation type="submission" date="2022-02" db="EMBL/GenBank/DDBJ databases">
        <title>Plant Genome Project.</title>
        <authorList>
            <person name="Zhang R.-G."/>
        </authorList>
    </citation>
    <scope>NUCLEOTIDE SEQUENCE</scope>
    <source>
        <strain evidence="1">AT1</strain>
    </source>
</reference>
<evidence type="ECO:0000313" key="1">
    <source>
        <dbReference type="EMBL" id="KAI8567419.1"/>
    </source>
</evidence>
<organism evidence="1 2">
    <name type="scientific">Rhododendron molle</name>
    <name type="common">Chinese azalea</name>
    <name type="synonym">Azalea mollis</name>
    <dbReference type="NCBI Taxonomy" id="49168"/>
    <lineage>
        <taxon>Eukaryota</taxon>
        <taxon>Viridiplantae</taxon>
        <taxon>Streptophyta</taxon>
        <taxon>Embryophyta</taxon>
        <taxon>Tracheophyta</taxon>
        <taxon>Spermatophyta</taxon>
        <taxon>Magnoliopsida</taxon>
        <taxon>eudicotyledons</taxon>
        <taxon>Gunneridae</taxon>
        <taxon>Pentapetalae</taxon>
        <taxon>asterids</taxon>
        <taxon>Ericales</taxon>
        <taxon>Ericaceae</taxon>
        <taxon>Ericoideae</taxon>
        <taxon>Rhodoreae</taxon>
        <taxon>Rhododendron</taxon>
    </lineage>
</organism>
<gene>
    <name evidence="1" type="ORF">RHMOL_Rhmol02G0120700</name>
</gene>
<evidence type="ECO:0000313" key="2">
    <source>
        <dbReference type="Proteomes" id="UP001062846"/>
    </source>
</evidence>
<sequence>MHVALLFHVLFLLEMCFCSLMVSCNLITIKERENPSPFPSDFLLGTASSAYQFEGAFSSDGKGLNNWDVFCHEPGESGLRLLYCFNFEY</sequence>
<proteinExistence type="predicted"/>
<keyword evidence="2" id="KW-1185">Reference proteome</keyword>
<name>A0ACC0PQL2_RHOML</name>